<evidence type="ECO:0000313" key="2">
    <source>
        <dbReference type="Proteomes" id="UP000248329"/>
    </source>
</evidence>
<accession>A0AC61L6C9</accession>
<comment type="caution">
    <text evidence="1">The sequence shown here is derived from an EMBL/GenBank/DDBJ whole genome shotgun (WGS) entry which is preliminary data.</text>
</comment>
<sequence>MPDTDVPSILERLQSSTSGLTEEEAGRRRSRYGRNELKKTKKATPLKIFARQFLDFMLLLLIVAAIVSFLIGEHIDGFVITGFVIFNSVLGFVQEYRAERALEALKSMIAPQARVIRDGSEKMVDAAELVPGDLILLAAGDRVQADCIIVEGELRMDESMLTGESQIVNRSAAHTVHAGTIVTHGRGTCVVTETGMKTSFGRIAAMVQAEERETPLQKRLAQLAKYLGIGALTICIIVFITGIMRGILAGEMFLAAVSLAVAAVPEGLPAVVTITLALGVQRMVRKNAITRKLQAVETLGCATVICTDKTGTLTRNEMTVRKIYTDSTSIEVTGEGYAPFGEFRSEKEINKDSLRFLLQIGTLCNDSSLMQDGEGDWKILGDPTEGSLVVVAAKADIDRQELAGRYPRVSEVPFDSDRKYMTTIHSIHDNSTMEGSAYLACVKGALDSILGMCGHIYKDGEVVRMEASDLDAIQQTHQEMTTYALRVLALAYKPLDDIDEITEQRERDLVFAGLVGMIDPPRAGIKGAINTCKDAGITTIMITGDHKDTAGAIALDLGIIEPEHPEKIATGDDLDAGTGKDALVYARTSPAHKVRIISALQSQGEIVAMTGDGVNDAPALKMADIGVAMGVTGTDVAKEASDMVLADDNFVSIVRAVEEGRGIYDNIKKFLRFQLSTNVGAILLIFIGLLIGLPLPLAPLQILFINLLMDGPPALSLSMEPYHQTMNRPPRDPDEPIITKGMLKFIFGAGMVMFIGTILVFTYALQEYVLQEDSVEHARTLAFTTFVFFQLFNAFNCRSDRYPLTRIGVFSNRYLIGAVLLCALLQLCILYVPFLQLLFGTVPLVGVHDWIIVLSVSAMVFVIVEGYKIIRTHTRRTDD</sequence>
<reference evidence="1" key="1">
    <citation type="submission" date="2018-01" db="EMBL/GenBank/DDBJ databases">
        <authorList>
            <person name="Krukenberg V."/>
        </authorList>
    </citation>
    <scope>NUCLEOTIDE SEQUENCE</scope>
    <source>
        <strain evidence="1">E20ANME2</strain>
    </source>
</reference>
<evidence type="ECO:0000313" key="1">
    <source>
        <dbReference type="EMBL" id="PXF61911.1"/>
    </source>
</evidence>
<organism evidence="1 2">
    <name type="scientific">Candidatus Methanogaster sp</name>
    <dbReference type="NCBI Taxonomy" id="3386292"/>
    <lineage>
        <taxon>Archaea</taxon>
        <taxon>Methanobacteriati</taxon>
        <taxon>Methanobacteriota</taxon>
        <taxon>Stenosarchaea group</taxon>
        <taxon>Methanomicrobia</taxon>
        <taxon>Methanosarcinales</taxon>
        <taxon>ANME-2 cluster</taxon>
        <taxon>Candidatus Methanogasteraceae</taxon>
        <taxon>Candidatus Methanogaster</taxon>
    </lineage>
</organism>
<protein>
    <submittedName>
        <fullName evidence="1">ATPase</fullName>
    </submittedName>
</protein>
<dbReference type="Proteomes" id="UP000248329">
    <property type="component" value="Unassembled WGS sequence"/>
</dbReference>
<dbReference type="EMBL" id="PQXF01000002">
    <property type="protein sequence ID" value="PXF61911.1"/>
    <property type="molecule type" value="Genomic_DNA"/>
</dbReference>
<name>A0AC61L6C9_9EURY</name>
<gene>
    <name evidence="1" type="ORF">C4B59_01400</name>
</gene>
<proteinExistence type="predicted"/>